<dbReference type="Gene3D" id="3.40.50.150">
    <property type="entry name" value="Vaccinia Virus protein VP39"/>
    <property type="match status" value="1"/>
</dbReference>
<evidence type="ECO:0000256" key="4">
    <source>
        <dbReference type="ARBA" id="ARBA00022490"/>
    </source>
</evidence>
<dbReference type="GO" id="GO:0035242">
    <property type="term" value="F:protein-arginine omega-N asymmetric methyltransferase activity"/>
    <property type="evidence" value="ECO:0007669"/>
    <property type="project" value="UniProtKB-EC"/>
</dbReference>
<dbReference type="PANTHER" id="PTHR11006">
    <property type="entry name" value="PROTEIN ARGININE N-METHYLTRANSFERASE"/>
    <property type="match status" value="1"/>
</dbReference>
<dbReference type="InterPro" id="IPR029063">
    <property type="entry name" value="SAM-dependent_MTases_sf"/>
</dbReference>
<dbReference type="GO" id="GO:0005634">
    <property type="term" value="C:nucleus"/>
    <property type="evidence" value="ECO:0007669"/>
    <property type="project" value="UniProtKB-SubCell"/>
</dbReference>
<evidence type="ECO:0000256" key="8">
    <source>
        <dbReference type="ARBA" id="ARBA00022853"/>
    </source>
</evidence>
<comment type="subcellular location">
    <subcellularLocation>
        <location evidence="2">Cytoplasm</location>
    </subcellularLocation>
    <subcellularLocation>
        <location evidence="1">Nucleus</location>
    </subcellularLocation>
</comment>
<evidence type="ECO:0000256" key="1">
    <source>
        <dbReference type="ARBA" id="ARBA00004123"/>
    </source>
</evidence>
<evidence type="ECO:0000259" key="14">
    <source>
        <dbReference type="Pfam" id="PF22528"/>
    </source>
</evidence>
<comment type="catalytic activity">
    <reaction evidence="12">
        <text>L-arginyl-[protein] + 2 S-adenosyl-L-methionine = N(omega),N(omega)-dimethyl-L-arginyl-[protein] + 2 S-adenosyl-L-homocysteine + 2 H(+)</text>
        <dbReference type="Rhea" id="RHEA:48096"/>
        <dbReference type="Rhea" id="RHEA-COMP:10532"/>
        <dbReference type="Rhea" id="RHEA-COMP:11991"/>
        <dbReference type="ChEBI" id="CHEBI:15378"/>
        <dbReference type="ChEBI" id="CHEBI:29965"/>
        <dbReference type="ChEBI" id="CHEBI:57856"/>
        <dbReference type="ChEBI" id="CHEBI:59789"/>
        <dbReference type="ChEBI" id="CHEBI:61897"/>
        <dbReference type="EC" id="2.1.1.319"/>
    </reaction>
</comment>
<keyword evidence="6 13" id="KW-0808">Transferase</keyword>
<dbReference type="GO" id="GO:0005737">
    <property type="term" value="C:cytoplasm"/>
    <property type="evidence" value="ECO:0007669"/>
    <property type="project" value="UniProtKB-SubCell"/>
</dbReference>
<keyword evidence="4" id="KW-0963">Cytoplasm</keyword>
<evidence type="ECO:0000256" key="10">
    <source>
        <dbReference type="ARBA" id="ARBA00023163"/>
    </source>
</evidence>
<keyword evidence="11" id="KW-0539">Nucleus</keyword>
<evidence type="ECO:0000256" key="5">
    <source>
        <dbReference type="ARBA" id="ARBA00022603"/>
    </source>
</evidence>
<evidence type="ECO:0000256" key="7">
    <source>
        <dbReference type="ARBA" id="ARBA00022691"/>
    </source>
</evidence>
<organism evidence="15">
    <name type="scientific">Henneguya salminicola</name>
    <name type="common">Myxosporean</name>
    <dbReference type="NCBI Taxonomy" id="69463"/>
    <lineage>
        <taxon>Eukaryota</taxon>
        <taxon>Metazoa</taxon>
        <taxon>Cnidaria</taxon>
        <taxon>Myxozoa</taxon>
        <taxon>Myxosporea</taxon>
        <taxon>Bivalvulida</taxon>
        <taxon>Platysporina</taxon>
        <taxon>Myxobolidae</taxon>
        <taxon>Henneguya</taxon>
    </lineage>
</organism>
<dbReference type="GO" id="GO:0032259">
    <property type="term" value="P:methylation"/>
    <property type="evidence" value="ECO:0007669"/>
    <property type="project" value="UniProtKB-KW"/>
</dbReference>
<sequence>MIISEPMGYMLFNERMLETYVHARKFLAPGGNMFPTVADFWIVPFSDDAVYNDVYNKALFWYHKSFYGIDVTAVSDEALKEYFSQPIVDTFDARIYISAPKMNRFNFLTMNETDLHDLTFDLNFEINCSSVFHGFAFWFTVGFFGSSNNIYLSTAPDRPLTHWYQVRLLFLRPLVVQIGDVIQGTLRMIANKRQSYNITLETHIVGVPNSHTEGKYDLKNCYLRCYTAGYFQQPNISYEPASVSNENVPDTQPKNF</sequence>
<evidence type="ECO:0000256" key="2">
    <source>
        <dbReference type="ARBA" id="ARBA00004496"/>
    </source>
</evidence>
<proteinExistence type="predicted"/>
<dbReference type="SUPFAM" id="SSF53335">
    <property type="entry name" value="S-adenosyl-L-methionine-dependent methyltransferases"/>
    <property type="match status" value="1"/>
</dbReference>
<evidence type="ECO:0000256" key="9">
    <source>
        <dbReference type="ARBA" id="ARBA00023015"/>
    </source>
</evidence>
<dbReference type="Gene3D" id="2.70.160.11">
    <property type="entry name" value="Hnrnp arginine n-methyltransferase1"/>
    <property type="match status" value="1"/>
</dbReference>
<evidence type="ECO:0000256" key="13">
    <source>
        <dbReference type="PROSITE-ProRule" id="PRU01015"/>
    </source>
</evidence>
<evidence type="ECO:0000256" key="12">
    <source>
        <dbReference type="ARBA" id="ARBA00049086"/>
    </source>
</evidence>
<dbReference type="Pfam" id="PF22528">
    <property type="entry name" value="PRMT_C"/>
    <property type="match status" value="1"/>
</dbReference>
<dbReference type="EMBL" id="GHBP01001610">
    <property type="protein sequence ID" value="NDJ92813.1"/>
    <property type="molecule type" value="Transcribed_RNA"/>
</dbReference>
<dbReference type="InterPro" id="IPR025799">
    <property type="entry name" value="Arg_MeTrfase"/>
</dbReference>
<accession>A0A6G3MFQ7</accession>
<reference evidence="15" key="1">
    <citation type="submission" date="2018-11" db="EMBL/GenBank/DDBJ databases">
        <title>Henneguya salminicola genome and transcriptome.</title>
        <authorList>
            <person name="Yahalomi D."/>
            <person name="Atkinson S.D."/>
            <person name="Neuhof M."/>
            <person name="Chang E.S."/>
            <person name="Philippe H."/>
            <person name="Cartwright P."/>
            <person name="Bartholomew J.L."/>
            <person name="Huchon D."/>
        </authorList>
    </citation>
    <scope>NUCLEOTIDE SEQUENCE</scope>
    <source>
        <strain evidence="15">Hz1</strain>
        <tissue evidence="15">Whole</tissue>
    </source>
</reference>
<dbReference type="GO" id="GO:0070611">
    <property type="term" value="F:histone H3R2 methyltransferase activity"/>
    <property type="evidence" value="ECO:0007669"/>
    <property type="project" value="TreeGrafter"/>
</dbReference>
<dbReference type="AlphaFoldDB" id="A0A6G3MFQ7"/>
<keyword evidence="10" id="KW-0804">Transcription</keyword>
<keyword evidence="5 13" id="KW-0489">Methyltransferase</keyword>
<protein>
    <recommendedName>
        <fullName evidence="3">type I protein arginine methyltransferase</fullName>
        <ecNumber evidence="3">2.1.1.319</ecNumber>
    </recommendedName>
</protein>
<dbReference type="PROSITE" id="PS51678">
    <property type="entry name" value="SAM_MT_PRMT"/>
    <property type="match status" value="1"/>
</dbReference>
<dbReference type="EC" id="2.1.1.319" evidence="3"/>
<evidence type="ECO:0000256" key="11">
    <source>
        <dbReference type="ARBA" id="ARBA00023242"/>
    </source>
</evidence>
<keyword evidence="7 13" id="KW-0949">S-adenosyl-L-methionine</keyword>
<evidence type="ECO:0000256" key="6">
    <source>
        <dbReference type="ARBA" id="ARBA00022679"/>
    </source>
</evidence>
<evidence type="ECO:0000256" key="3">
    <source>
        <dbReference type="ARBA" id="ARBA00011925"/>
    </source>
</evidence>
<keyword evidence="8" id="KW-0156">Chromatin regulator</keyword>
<dbReference type="InterPro" id="IPR055135">
    <property type="entry name" value="PRMT_dom"/>
</dbReference>
<keyword evidence="9" id="KW-0805">Transcription regulation</keyword>
<evidence type="ECO:0000313" key="15">
    <source>
        <dbReference type="EMBL" id="NDJ92813.1"/>
    </source>
</evidence>
<name>A0A6G3MFQ7_HENSL</name>
<dbReference type="PANTHER" id="PTHR11006:SF10">
    <property type="entry name" value="HISTONE-ARGININE METHYLTRANSFERASE CARMER-RELATED"/>
    <property type="match status" value="1"/>
</dbReference>
<feature type="domain" description="Protein arginine N-methyltransferase" evidence="14">
    <location>
        <begin position="54"/>
        <end position="195"/>
    </location>
</feature>